<dbReference type="InterPro" id="IPR052435">
    <property type="entry name" value="YY1-Transcr_Regul"/>
</dbReference>
<feature type="compositionally biased region" description="Acidic residues" evidence="4">
    <location>
        <begin position="183"/>
        <end position="196"/>
    </location>
</feature>
<feature type="compositionally biased region" description="Gly residues" evidence="4">
    <location>
        <begin position="41"/>
        <end position="61"/>
    </location>
</feature>
<feature type="region of interest" description="Disordered" evidence="4">
    <location>
        <begin position="37"/>
        <end position="273"/>
    </location>
</feature>
<dbReference type="GO" id="GO:0003712">
    <property type="term" value="F:transcription coregulator activity"/>
    <property type="evidence" value="ECO:0007669"/>
    <property type="project" value="TreeGrafter"/>
</dbReference>
<dbReference type="AlphaFoldDB" id="A0A4W5N324"/>
<evidence type="ECO:0000256" key="4">
    <source>
        <dbReference type="SAM" id="MobiDB-lite"/>
    </source>
</evidence>
<dbReference type="Ensembl" id="ENSHHUT00000045699.1">
    <property type="protein sequence ID" value="ENSHHUP00000044054.1"/>
    <property type="gene ID" value="ENSHHUG00000027013.1"/>
</dbReference>
<reference evidence="5" key="3">
    <citation type="submission" date="2025-09" db="UniProtKB">
        <authorList>
            <consortium name="Ensembl"/>
        </authorList>
    </citation>
    <scope>IDENTIFICATION</scope>
</reference>
<dbReference type="STRING" id="62062.ENSHHUP00000044054"/>
<evidence type="ECO:0000256" key="3">
    <source>
        <dbReference type="ARBA" id="ARBA00023242"/>
    </source>
</evidence>
<keyword evidence="6" id="KW-1185">Reference proteome</keyword>
<evidence type="ECO:0000256" key="1">
    <source>
        <dbReference type="ARBA" id="ARBA00023015"/>
    </source>
</evidence>
<dbReference type="GO" id="GO:0005634">
    <property type="term" value="C:nucleus"/>
    <property type="evidence" value="ECO:0007669"/>
    <property type="project" value="TreeGrafter"/>
</dbReference>
<dbReference type="GO" id="GO:0006355">
    <property type="term" value="P:regulation of DNA-templated transcription"/>
    <property type="evidence" value="ECO:0007669"/>
    <property type="project" value="TreeGrafter"/>
</dbReference>
<evidence type="ECO:0000313" key="5">
    <source>
        <dbReference type="Ensembl" id="ENSHHUP00000044054.1"/>
    </source>
</evidence>
<sequence>MSSLLKGHTHLQGEFWVFFDELRPPSARPGQFEEACWPEEAGGGIDGGEGVGLGPGGGASGGFEEVTLPDLEEEDIPPITGRSRRRKMGSHGIYKASDGVPRAMKNLDPLYSTATSPTANLHTETGGEEEREDEKEEEREEEQEVDAEVKDEVDSGANSPHPEEQGAPSWEGPEEGSLPIPEEKEEEHDEIEDDKEDKDGGREQSPSPKRSKGDGEGSGVSYGPPTPFSGEMEKPLTPLQPCPSPSSDPPLCAKNISLTQGERDEPENVWSLF</sequence>
<protein>
    <submittedName>
        <fullName evidence="5">Uncharacterized protein</fullName>
    </submittedName>
</protein>
<proteinExistence type="predicted"/>
<reference evidence="6" key="1">
    <citation type="submission" date="2018-06" db="EMBL/GenBank/DDBJ databases">
        <title>Genome assembly of Danube salmon.</title>
        <authorList>
            <person name="Macqueen D.J."/>
            <person name="Gundappa M.K."/>
        </authorList>
    </citation>
    <scope>NUCLEOTIDE SEQUENCE [LARGE SCALE GENOMIC DNA]</scope>
</reference>
<reference evidence="5" key="2">
    <citation type="submission" date="2025-08" db="UniProtKB">
        <authorList>
            <consortium name="Ensembl"/>
        </authorList>
    </citation>
    <scope>IDENTIFICATION</scope>
</reference>
<keyword evidence="3" id="KW-0539">Nucleus</keyword>
<name>A0A4W5N324_9TELE</name>
<dbReference type="PANTHER" id="PTHR16088">
    <property type="entry name" value="YY1 ASSOCIATED PROTEIN-RELATED"/>
    <property type="match status" value="1"/>
</dbReference>
<accession>A0A4W5N324</accession>
<evidence type="ECO:0000256" key="2">
    <source>
        <dbReference type="ARBA" id="ARBA00023163"/>
    </source>
</evidence>
<keyword evidence="2" id="KW-0804">Transcription</keyword>
<dbReference type="Proteomes" id="UP000314982">
    <property type="component" value="Unassembled WGS sequence"/>
</dbReference>
<feature type="compositionally biased region" description="Polar residues" evidence="4">
    <location>
        <begin position="112"/>
        <end position="123"/>
    </location>
</feature>
<dbReference type="PANTHER" id="PTHR16088:SF3">
    <property type="entry name" value="GON-4-LIKE PROTEIN"/>
    <property type="match status" value="1"/>
</dbReference>
<feature type="compositionally biased region" description="Pro residues" evidence="4">
    <location>
        <begin position="238"/>
        <end position="248"/>
    </location>
</feature>
<feature type="compositionally biased region" description="Acidic residues" evidence="4">
    <location>
        <begin position="126"/>
        <end position="146"/>
    </location>
</feature>
<keyword evidence="1" id="KW-0805">Transcription regulation</keyword>
<evidence type="ECO:0000313" key="6">
    <source>
        <dbReference type="Proteomes" id="UP000314982"/>
    </source>
</evidence>
<organism evidence="5 6">
    <name type="scientific">Hucho hucho</name>
    <name type="common">huchen</name>
    <dbReference type="NCBI Taxonomy" id="62062"/>
    <lineage>
        <taxon>Eukaryota</taxon>
        <taxon>Metazoa</taxon>
        <taxon>Chordata</taxon>
        <taxon>Craniata</taxon>
        <taxon>Vertebrata</taxon>
        <taxon>Euteleostomi</taxon>
        <taxon>Actinopterygii</taxon>
        <taxon>Neopterygii</taxon>
        <taxon>Teleostei</taxon>
        <taxon>Protacanthopterygii</taxon>
        <taxon>Salmoniformes</taxon>
        <taxon>Salmonidae</taxon>
        <taxon>Salmoninae</taxon>
        <taxon>Hucho</taxon>
    </lineage>
</organism>